<evidence type="ECO:0000256" key="1">
    <source>
        <dbReference type="SAM" id="MobiDB-lite"/>
    </source>
</evidence>
<name>A0A2M4AUE2_9DIPT</name>
<dbReference type="GO" id="GO:0016853">
    <property type="term" value="F:isomerase activity"/>
    <property type="evidence" value="ECO:0007669"/>
    <property type="project" value="UniProtKB-KW"/>
</dbReference>
<sequence>MSSDRLLFRSQSDEESVVGTPISKSPSLASIREGSTRKESYSSLASYCTGGAEDGSRERKHFGESFHFPILLAPIRSYFTEHRFVPSQTGDPPAVTEETR</sequence>
<feature type="region of interest" description="Disordered" evidence="1">
    <location>
        <begin position="1"/>
        <end position="35"/>
    </location>
</feature>
<evidence type="ECO:0000313" key="2">
    <source>
        <dbReference type="EMBL" id="MBW44407.1"/>
    </source>
</evidence>
<proteinExistence type="predicted"/>
<reference evidence="2" key="1">
    <citation type="submission" date="2018-01" db="EMBL/GenBank/DDBJ databases">
        <title>An insight into the sialome of Amazonian anophelines.</title>
        <authorList>
            <person name="Ribeiro J.M."/>
            <person name="Scarpassa V."/>
            <person name="Calvo E."/>
        </authorList>
    </citation>
    <scope>NUCLEOTIDE SEQUENCE</scope>
    <source>
        <tissue evidence="2">Salivary glands</tissue>
    </source>
</reference>
<dbReference type="AlphaFoldDB" id="A0A2M4AUE2"/>
<dbReference type="EMBL" id="GGFK01011086">
    <property type="protein sequence ID" value="MBW44407.1"/>
    <property type="molecule type" value="Transcribed_RNA"/>
</dbReference>
<keyword evidence="2" id="KW-0413">Isomerase</keyword>
<protein>
    <submittedName>
        <fullName evidence="2">Putative enoyl-coa hydratase/enoyl-coa isomerase/3-hydroxyacyl-coa dehydrogenase</fullName>
    </submittedName>
</protein>
<organism evidence="2">
    <name type="scientific">Anopheles triannulatus</name>
    <dbReference type="NCBI Taxonomy" id="58253"/>
    <lineage>
        <taxon>Eukaryota</taxon>
        <taxon>Metazoa</taxon>
        <taxon>Ecdysozoa</taxon>
        <taxon>Arthropoda</taxon>
        <taxon>Hexapoda</taxon>
        <taxon>Insecta</taxon>
        <taxon>Pterygota</taxon>
        <taxon>Neoptera</taxon>
        <taxon>Endopterygota</taxon>
        <taxon>Diptera</taxon>
        <taxon>Nematocera</taxon>
        <taxon>Culicoidea</taxon>
        <taxon>Culicidae</taxon>
        <taxon>Anophelinae</taxon>
        <taxon>Anopheles</taxon>
    </lineage>
</organism>
<accession>A0A2M4AUE2</accession>